<accession>A0A6V8LIZ5</accession>
<keyword evidence="3" id="KW-1185">Reference proteome</keyword>
<sequence length="327" mass="35623">MLWVTWRQHRAELVLAAALLAAIAVPLVLGGIGMHEAYRADGVAACVTNSASRSACAQIVDQFVVRNLEWSNRLVFVALLPGLAGVFVGAPLFAREFERGTWKLAFTQSVTRTRWLTAKLAAVGLGVTLVAVALAALLTWWRGPLDDIDGRMRSAAFIIAAPSLGSATLFAFALGALAGVLLRRTIVAMGVTLVAFVAVRVPMEEYLRPRYQAPRLRITDPGVDASAAWRPTTDWVVESGWVDGSGRRLTDAERWSILMKIYDGEHAMYGSDTAAERYMADHGLRHFAEYHPTSAFWTFQAIESGLFLGLAAVLLAAVIAIVRRRTT</sequence>
<dbReference type="AlphaFoldDB" id="A0A6V8LIZ5"/>
<feature type="transmembrane region" description="Helical" evidence="1">
    <location>
        <begin position="115"/>
        <end position="143"/>
    </location>
</feature>
<organism evidence="2 3">
    <name type="scientific">Phytohabitans rumicis</name>
    <dbReference type="NCBI Taxonomy" id="1076125"/>
    <lineage>
        <taxon>Bacteria</taxon>
        <taxon>Bacillati</taxon>
        <taxon>Actinomycetota</taxon>
        <taxon>Actinomycetes</taxon>
        <taxon>Micromonosporales</taxon>
        <taxon>Micromonosporaceae</taxon>
    </lineage>
</organism>
<evidence type="ECO:0000313" key="2">
    <source>
        <dbReference type="EMBL" id="GFJ94891.1"/>
    </source>
</evidence>
<comment type="caution">
    <text evidence="2">The sequence shown here is derived from an EMBL/GenBank/DDBJ whole genome shotgun (WGS) entry which is preliminary data.</text>
</comment>
<gene>
    <name evidence="2" type="ORF">Prum_085330</name>
</gene>
<feature type="transmembrane region" description="Helical" evidence="1">
    <location>
        <begin position="185"/>
        <end position="203"/>
    </location>
</feature>
<reference evidence="2 3" key="1">
    <citation type="submission" date="2020-03" db="EMBL/GenBank/DDBJ databases">
        <title>Whole genome shotgun sequence of Phytohabitans rumicis NBRC 108638.</title>
        <authorList>
            <person name="Komaki H."/>
            <person name="Tamura T."/>
        </authorList>
    </citation>
    <scope>NUCLEOTIDE SEQUENCE [LARGE SCALE GENOMIC DNA]</scope>
    <source>
        <strain evidence="2 3">NBRC 108638</strain>
    </source>
</reference>
<proteinExistence type="predicted"/>
<protein>
    <submittedName>
        <fullName evidence="2">Transporter</fullName>
    </submittedName>
</protein>
<keyword evidence="1" id="KW-1133">Transmembrane helix</keyword>
<feature type="transmembrane region" description="Helical" evidence="1">
    <location>
        <begin position="304"/>
        <end position="322"/>
    </location>
</feature>
<dbReference type="EMBL" id="BLPG01000001">
    <property type="protein sequence ID" value="GFJ94891.1"/>
    <property type="molecule type" value="Genomic_DNA"/>
</dbReference>
<keyword evidence="1" id="KW-0812">Transmembrane</keyword>
<evidence type="ECO:0000313" key="3">
    <source>
        <dbReference type="Proteomes" id="UP000482960"/>
    </source>
</evidence>
<name>A0A6V8LIZ5_9ACTN</name>
<evidence type="ECO:0000256" key="1">
    <source>
        <dbReference type="SAM" id="Phobius"/>
    </source>
</evidence>
<feature type="transmembrane region" description="Helical" evidence="1">
    <location>
        <begin position="74"/>
        <end position="94"/>
    </location>
</feature>
<keyword evidence="1" id="KW-0472">Membrane</keyword>
<feature type="transmembrane region" description="Helical" evidence="1">
    <location>
        <begin position="155"/>
        <end position="178"/>
    </location>
</feature>
<dbReference type="Proteomes" id="UP000482960">
    <property type="component" value="Unassembled WGS sequence"/>
</dbReference>
<dbReference type="RefSeq" id="WP_173082212.1">
    <property type="nucleotide sequence ID" value="NZ_BAABJB010000035.1"/>
</dbReference>
<reference evidence="2 3" key="2">
    <citation type="submission" date="2020-03" db="EMBL/GenBank/DDBJ databases">
        <authorList>
            <person name="Ichikawa N."/>
            <person name="Kimura A."/>
            <person name="Kitahashi Y."/>
            <person name="Uohara A."/>
        </authorList>
    </citation>
    <scope>NUCLEOTIDE SEQUENCE [LARGE SCALE GENOMIC DNA]</scope>
    <source>
        <strain evidence="2 3">NBRC 108638</strain>
    </source>
</reference>